<dbReference type="Proteomes" id="UP000286045">
    <property type="component" value="Unassembled WGS sequence"/>
</dbReference>
<keyword evidence="3" id="KW-1185">Reference proteome</keyword>
<sequence>MASSADLKADQVQRKRVQNREAQQKYRKPPRPEGPLVSNLSSLPELTKWYTGTRVKERMNALERQIKELKAQAKAPEPTFEEQQRLDHVTVISPSMPFSDFASPESFHAATDWFWEQSPTANNIIASQPLENSSPDMDIILTPPSTCNHERLPLPLRPRSPDLIGDLLLSDDIHAGGWRSHSYTDLKNKLQGQPLERRFEFLHLCLTSAGFNTFDSMISQYYTSTLSPESIISSHQQTSRQRDLPVLLAELRCYVQTWTQWEVHGYCYEILKSVESIIDCERVTTIHSSSAELDGALQQLTKESEVGFEGGSLSSALQVLMRSFQKTVWSFLLLLSTLFKRKAANGRQNPKLWTLLDSLVNSGEANQRQRFCTSLTLMLLLNPPKQVSGQQMVTILMNIIHMIFGNFK</sequence>
<dbReference type="EMBL" id="RYZI01000048">
    <property type="protein sequence ID" value="RWA12542.1"/>
    <property type="molecule type" value="Genomic_DNA"/>
</dbReference>
<evidence type="ECO:0008006" key="4">
    <source>
        <dbReference type="Google" id="ProtNLM"/>
    </source>
</evidence>
<proteinExistence type="predicted"/>
<dbReference type="CDD" id="cd14688">
    <property type="entry name" value="bZIP_YAP"/>
    <property type="match status" value="1"/>
</dbReference>
<reference evidence="2 3" key="1">
    <citation type="submission" date="2018-12" db="EMBL/GenBank/DDBJ databases">
        <title>Draft genome sequence of Xylaria grammica IHI A82.</title>
        <authorList>
            <person name="Buettner E."/>
            <person name="Kellner H."/>
        </authorList>
    </citation>
    <scope>NUCLEOTIDE SEQUENCE [LARGE SCALE GENOMIC DNA]</scope>
    <source>
        <strain evidence="2 3">IHI A82</strain>
    </source>
</reference>
<gene>
    <name evidence="2" type="ORF">EKO27_g2554</name>
</gene>
<feature type="compositionally biased region" description="Basic and acidic residues" evidence="1">
    <location>
        <begin position="7"/>
        <end position="24"/>
    </location>
</feature>
<comment type="caution">
    <text evidence="2">The sequence shown here is derived from an EMBL/GenBank/DDBJ whole genome shotgun (WGS) entry which is preliminary data.</text>
</comment>
<organism evidence="2 3">
    <name type="scientific">Xylaria grammica</name>
    <dbReference type="NCBI Taxonomy" id="363999"/>
    <lineage>
        <taxon>Eukaryota</taxon>
        <taxon>Fungi</taxon>
        <taxon>Dikarya</taxon>
        <taxon>Ascomycota</taxon>
        <taxon>Pezizomycotina</taxon>
        <taxon>Sordariomycetes</taxon>
        <taxon>Xylariomycetidae</taxon>
        <taxon>Xylariales</taxon>
        <taxon>Xylariaceae</taxon>
        <taxon>Xylaria</taxon>
    </lineage>
</organism>
<name>A0A439DDR5_9PEZI</name>
<evidence type="ECO:0000256" key="1">
    <source>
        <dbReference type="SAM" id="MobiDB-lite"/>
    </source>
</evidence>
<evidence type="ECO:0000313" key="2">
    <source>
        <dbReference type="EMBL" id="RWA12542.1"/>
    </source>
</evidence>
<feature type="region of interest" description="Disordered" evidence="1">
    <location>
        <begin position="1"/>
        <end position="40"/>
    </location>
</feature>
<protein>
    <recommendedName>
        <fullName evidence="4">BZIP domain-containing protein</fullName>
    </recommendedName>
</protein>
<dbReference type="AlphaFoldDB" id="A0A439DDR5"/>
<evidence type="ECO:0000313" key="3">
    <source>
        <dbReference type="Proteomes" id="UP000286045"/>
    </source>
</evidence>
<accession>A0A439DDR5</accession>